<dbReference type="RefSeq" id="XP_028877563.1">
    <property type="nucleotide sequence ID" value="XM_029031123.1"/>
</dbReference>
<dbReference type="AlphaFoldDB" id="A0A1X0NFQ6"/>
<dbReference type="Proteomes" id="UP000192257">
    <property type="component" value="Unassembled WGS sequence"/>
</dbReference>
<feature type="region of interest" description="Disordered" evidence="1">
    <location>
        <begin position="114"/>
        <end position="271"/>
    </location>
</feature>
<evidence type="ECO:0000256" key="1">
    <source>
        <dbReference type="SAM" id="MobiDB-lite"/>
    </source>
</evidence>
<keyword evidence="2" id="KW-1133">Transmembrane helix</keyword>
<reference evidence="4 5" key="1">
    <citation type="submission" date="2017-03" db="EMBL/GenBank/DDBJ databases">
        <title>An alternative strategy for trypanosome survival in the mammalian bloodstream revealed through genome and transcriptome analysis of the ubiquitous bovine parasite Trypanosoma (Megatrypanum) theileri.</title>
        <authorList>
            <person name="Kelly S."/>
            <person name="Ivens A."/>
            <person name="Mott A."/>
            <person name="O'Neill E."/>
            <person name="Emms D."/>
            <person name="Macleod O."/>
            <person name="Voorheis P."/>
            <person name="Matthews J."/>
            <person name="Matthews K."/>
            <person name="Carrington M."/>
        </authorList>
    </citation>
    <scope>NUCLEOTIDE SEQUENCE [LARGE SCALE GENOMIC DNA]</scope>
    <source>
        <strain evidence="4">Edinburgh</strain>
    </source>
</reference>
<keyword evidence="3" id="KW-0732">Signal</keyword>
<evidence type="ECO:0008006" key="6">
    <source>
        <dbReference type="Google" id="ProtNLM"/>
    </source>
</evidence>
<feature type="chain" id="PRO_5012281215" description="Mucin-like glycoprotein" evidence="3">
    <location>
        <begin position="24"/>
        <end position="312"/>
    </location>
</feature>
<dbReference type="EMBL" id="NBCO01000067">
    <property type="protein sequence ID" value="ORC83497.1"/>
    <property type="molecule type" value="Genomic_DNA"/>
</dbReference>
<protein>
    <recommendedName>
        <fullName evidence="6">Mucin-like glycoprotein</fullName>
    </recommendedName>
</protein>
<keyword evidence="5" id="KW-1185">Reference proteome</keyword>
<dbReference type="VEuPathDB" id="TriTrypDB:TM35_000671030"/>
<feature type="compositionally biased region" description="Low complexity" evidence="1">
    <location>
        <begin position="253"/>
        <end position="268"/>
    </location>
</feature>
<feature type="compositionally biased region" description="Low complexity" evidence="1">
    <location>
        <begin position="176"/>
        <end position="211"/>
    </location>
</feature>
<feature type="transmembrane region" description="Helical" evidence="2">
    <location>
        <begin position="291"/>
        <end position="311"/>
    </location>
</feature>
<accession>A0A1X0NFQ6</accession>
<sequence length="312" mass="32609">MRRVMCVLAVVMCCAYWYTMTAAASSSSSEGGVAHEDLDSSWNDKVEYDKLVGAAGDVSWSQLGTGMSEEGKKIEKYYKCKKAPNHTVEGINCSIWKEFRNGTPSKPEPIDQEVLRTQQQQKGDSTDEIAGVSGPRLQTSGTVAKGSGESSEKATVTEPQSVEKPLDTPDIMTIPAKPISATSSSASAPAETSTISSSSTKENTGSSTSGTDAADNSTSADSNLTQQTPATVDLTAIPDSQGTNSTTPQSPESNVTDTPTTTPSTVPNGGLTTIASAVQKNRPNADSSLSPVWMCTAAPLMIVAVLFSATVY</sequence>
<name>A0A1X0NFQ6_9TRYP</name>
<keyword evidence="2" id="KW-0812">Transmembrane</keyword>
<evidence type="ECO:0000313" key="4">
    <source>
        <dbReference type="EMBL" id="ORC83497.1"/>
    </source>
</evidence>
<evidence type="ECO:0000256" key="2">
    <source>
        <dbReference type="SAM" id="Phobius"/>
    </source>
</evidence>
<dbReference type="GeneID" id="39990903"/>
<evidence type="ECO:0000313" key="5">
    <source>
        <dbReference type="Proteomes" id="UP000192257"/>
    </source>
</evidence>
<comment type="caution">
    <text evidence="4">The sequence shown here is derived from an EMBL/GenBank/DDBJ whole genome shotgun (WGS) entry which is preliminary data.</text>
</comment>
<proteinExistence type="predicted"/>
<feature type="signal peptide" evidence="3">
    <location>
        <begin position="1"/>
        <end position="23"/>
    </location>
</feature>
<keyword evidence="2" id="KW-0472">Membrane</keyword>
<gene>
    <name evidence="4" type="ORF">TM35_000671030</name>
</gene>
<evidence type="ECO:0000256" key="3">
    <source>
        <dbReference type="SAM" id="SignalP"/>
    </source>
</evidence>
<organism evidence="4 5">
    <name type="scientific">Trypanosoma theileri</name>
    <dbReference type="NCBI Taxonomy" id="67003"/>
    <lineage>
        <taxon>Eukaryota</taxon>
        <taxon>Discoba</taxon>
        <taxon>Euglenozoa</taxon>
        <taxon>Kinetoplastea</taxon>
        <taxon>Metakinetoplastina</taxon>
        <taxon>Trypanosomatida</taxon>
        <taxon>Trypanosomatidae</taxon>
        <taxon>Trypanosoma</taxon>
    </lineage>
</organism>
<feature type="compositionally biased region" description="Polar residues" evidence="1">
    <location>
        <begin position="238"/>
        <end position="252"/>
    </location>
</feature>
<feature type="compositionally biased region" description="Polar residues" evidence="1">
    <location>
        <begin position="214"/>
        <end position="230"/>
    </location>
</feature>